<sequence length="427" mass="46970">MKIKVVSVKAEDNARAVSDIRTQLRSFDSEAPNFLMVYFSSVSEVEELRQAFVSAFPDTVIAGIPAKEGCFSNTLSVGFEQTQNSGNGGAGSGSGSAKSRFSVKKFSENTSQSKTLFVQAYYDPTSAFGCACKTFSPGVPMNLDETLHEVENQADRAGIMPNLIVLFNTRKVTSAFGNEVKNILGSSASIVGGIIDNSHEHVSFFTDRESVTAEEAYLVVSFYTNSTIQINSLSEVKLFGELGQITSTDDIVISEIDNKPAADMFFTNIDIDSTCMDTDEMQRLLTGVNRDYFLAYDSYDVEYGNRYNVSVVNSVTRNRGVELNSAFPKGEKVYLMKAHNVDMANCFMIHYPLNYRSIGGLHFMCESFCKGSKAQNFNSIVERVRNYHSGAEFMTCSVAGENVGTVDEEYRLANCTVITVSFLEQVG</sequence>
<gene>
    <name evidence="2" type="ORF">SAMN02910344_02278</name>
</gene>
<accession>A0A662ZK89</accession>
<dbReference type="RefSeq" id="WP_093143836.1">
    <property type="nucleotide sequence ID" value="NZ_FOXF01000077.1"/>
</dbReference>
<dbReference type="EMBL" id="FOXF01000077">
    <property type="protein sequence ID" value="SFP77621.1"/>
    <property type="molecule type" value="Genomic_DNA"/>
</dbReference>
<reference evidence="2 3" key="1">
    <citation type="submission" date="2016-10" db="EMBL/GenBank/DDBJ databases">
        <authorList>
            <person name="Varghese N."/>
            <person name="Submissions S."/>
        </authorList>
    </citation>
    <scope>NUCLEOTIDE SEQUENCE [LARGE SCALE GENOMIC DNA]</scope>
    <source>
        <strain evidence="2 3">DSM 1361</strain>
    </source>
</reference>
<dbReference type="InterPro" id="IPR013702">
    <property type="entry name" value="FIST_domain_N"/>
</dbReference>
<protein>
    <submittedName>
        <fullName evidence="2">FIST N domain-containing protein</fullName>
    </submittedName>
</protein>
<dbReference type="Proteomes" id="UP000243745">
    <property type="component" value="Unassembled WGS sequence"/>
</dbReference>
<dbReference type="OrthoDB" id="179842at2"/>
<proteinExistence type="predicted"/>
<feature type="domain" description="FIST" evidence="1">
    <location>
        <begin position="34"/>
        <end position="259"/>
    </location>
</feature>
<organism evidence="2 3">
    <name type="scientific">Ruminobacter amylophilus</name>
    <dbReference type="NCBI Taxonomy" id="867"/>
    <lineage>
        <taxon>Bacteria</taxon>
        <taxon>Pseudomonadati</taxon>
        <taxon>Pseudomonadota</taxon>
        <taxon>Gammaproteobacteria</taxon>
        <taxon>Aeromonadales</taxon>
        <taxon>Succinivibrionaceae</taxon>
        <taxon>Ruminobacter</taxon>
    </lineage>
</organism>
<dbReference type="AlphaFoldDB" id="A0A662ZK89"/>
<dbReference type="Pfam" id="PF08495">
    <property type="entry name" value="FIST"/>
    <property type="match status" value="1"/>
</dbReference>
<evidence type="ECO:0000313" key="2">
    <source>
        <dbReference type="EMBL" id="SFP77621.1"/>
    </source>
</evidence>
<keyword evidence="3" id="KW-1185">Reference proteome</keyword>
<evidence type="ECO:0000313" key="3">
    <source>
        <dbReference type="Proteomes" id="UP000243745"/>
    </source>
</evidence>
<name>A0A662ZK89_9GAMM</name>
<evidence type="ECO:0000259" key="1">
    <source>
        <dbReference type="Pfam" id="PF08495"/>
    </source>
</evidence>